<sequence length="1007" mass="118425">KTFPLIEERHLYRNLSSFQFIDQYEQQSPLSERFLLIPPTQQQVPFFQRINQTRDRKFHTQLFVYNPLSVHQFERVGLFEYTNETISYVRQVELKLLAITHCKYGSTITDITFQDGKTLQFNSLNHYIHVFNEENFVYYDPNQLLKFGTFKKKILQKWQHKFDQSDFLNSQFGQVVYIKGYQSYVVVVQQCEVTVLTLFQFQYGELKIIGQLTSTGLNVVDQDDQFTFDCNSYPILVINRKNRFVVVNFCRKECLEFTFREYSDEKPKLFKFKNQFEKYVYSNRNKYYVFINFGLGVVAQFDQFENRQRIVCFSCSQNMQTKIFYSQCDSLLSYDQKEVADLMYVSQLFMMIQDKQLSVKMAVKTVMANVSEFLKPWIGAQKYDSILKKKHIQLFDLIPFDFLCLLRNEKSNNDENYELGPDNIDEQSLIQVCYRFIDRFKQPIKAIENSTSCYRGQPETPSEIGLTKIQYDKHQSLEEIIPDLLNKYRSLNPQRRNFRTQSIGAEDFDFDLMTEHMISNNMSVQRFPGRNSLDLEKVQNVPDEVQQQVWETPCPATFSKSFSIEQECRFIQIPQPLLNSVHRFTVYDYLHQSIITFDFNCIIQNFSNFENILIEVTQNNMDSRLEDENNLEFVKMRAMILYKSLQADIMMNALWGSGILGQSFDLLSSFSSQWNKYVQNLIENKILDTQLIGFLVSSKTIVDIYFQVANLQVVGSKEIMNNILCSLQQLLTSKKGHLISMNNQLEAISEQQVGDDISVQSMFKIATAGSIIDSLTQSTIIKQEEKQENYFLPQSDGVLVQYGSMPMIWHLGIFNSNFMSTFVGQINSLSTMPEYPNYYQKNISQLRYNNLDPHVHQLNRLKYQFTRCRGLFKNMEKRSIYAKQMATSEHSPILQTVFRIMDDFKHILIPRKDIDPDVFSNINKIICNNIVKQFIFNVDYMCQRITDKAEKEKLDFDDMISAVEVIELSGLYCEQNAKDMIRKYVMDEQVDQELLGQLYSFGVVDFQ</sequence>
<feature type="non-terminal residue" evidence="1">
    <location>
        <position position="1007"/>
    </location>
</feature>
<proteinExistence type="predicted"/>
<gene>
    <name evidence="1" type="ORF">TPC1_30107</name>
</gene>
<feature type="non-terminal residue" evidence="1">
    <location>
        <position position="1"/>
    </location>
</feature>
<reference evidence="1" key="1">
    <citation type="submission" date="2015-07" db="EMBL/GenBank/DDBJ databases">
        <title>Adaptation to a free-living lifestyle via gene acquisitions in the diplomonad Trepomonas sp. PC1.</title>
        <authorList>
            <person name="Xu F."/>
            <person name="Jerlstrom-Hultqvist J."/>
            <person name="Kolisko M."/>
            <person name="Simpson A.G.B."/>
            <person name="Roger A.J."/>
            <person name="Svard S.G."/>
            <person name="Andersson J.O."/>
        </authorList>
    </citation>
    <scope>NUCLEOTIDE SEQUENCE</scope>
    <source>
        <strain evidence="1">PC1</strain>
    </source>
</reference>
<protein>
    <submittedName>
        <fullName evidence="1">Uncharacterized protein</fullName>
    </submittedName>
</protein>
<name>A0A146K1Q9_9EUKA</name>
<evidence type="ECO:0000313" key="1">
    <source>
        <dbReference type="EMBL" id="JAP90398.1"/>
    </source>
</evidence>
<dbReference type="AlphaFoldDB" id="A0A146K1Q9"/>
<organism evidence="1">
    <name type="scientific">Trepomonas sp. PC1</name>
    <dbReference type="NCBI Taxonomy" id="1076344"/>
    <lineage>
        <taxon>Eukaryota</taxon>
        <taxon>Metamonada</taxon>
        <taxon>Diplomonadida</taxon>
        <taxon>Hexamitidae</taxon>
        <taxon>Hexamitinae</taxon>
        <taxon>Trepomonas</taxon>
    </lineage>
</organism>
<dbReference type="EMBL" id="GDID01006208">
    <property type="protein sequence ID" value="JAP90398.1"/>
    <property type="molecule type" value="Transcribed_RNA"/>
</dbReference>
<accession>A0A146K1Q9</accession>